<dbReference type="Proteomes" id="UP000245462">
    <property type="component" value="Unassembled WGS sequence"/>
</dbReference>
<protein>
    <submittedName>
        <fullName evidence="2">Uncharacterized protein DUF3108</fullName>
    </submittedName>
</protein>
<evidence type="ECO:0000256" key="1">
    <source>
        <dbReference type="SAM" id="Phobius"/>
    </source>
</evidence>
<dbReference type="EMBL" id="QEKY01000002">
    <property type="protein sequence ID" value="PVZ14024.1"/>
    <property type="molecule type" value="Genomic_DNA"/>
</dbReference>
<dbReference type="InterPro" id="IPR021457">
    <property type="entry name" value="DUF3108"/>
</dbReference>
<organism evidence="2 3">
    <name type="scientific">Porphyromonas loveana</name>
    <dbReference type="NCBI Taxonomy" id="1884669"/>
    <lineage>
        <taxon>Bacteria</taxon>
        <taxon>Pseudomonadati</taxon>
        <taxon>Bacteroidota</taxon>
        <taxon>Bacteroidia</taxon>
        <taxon>Bacteroidales</taxon>
        <taxon>Porphyromonadaceae</taxon>
        <taxon>Porphyromonas</taxon>
    </lineage>
</organism>
<sequence length="285" mass="32904">MKGQDRIKQREMFRLDLWGIVIMICTMILYPLQAQQRITNEFSQVGEQLTYTAYYKWGAVMPRAGDATLTLGKQNGGYRSRLLFKTAPFFDAIFSMRDTLDCNLDNQMRIVSGTKHVMEGGDYTVDLIDFVQEGDRTRIHTRRFRNGESRIDTIERVRATALDMVGTLLFLRSYDWSKTSNQRISARIYAGKKGIDCSFQYEGSEEVKTKRGSRYRTHKVSMFINSTETFKNLRKAITIWLTDDANRLPVRIRMELKIGAAEVYLSSAHGLRYPQTALLSNGKRK</sequence>
<accession>A0A2U1FPE9</accession>
<dbReference type="AlphaFoldDB" id="A0A2U1FPE9"/>
<name>A0A2U1FPE9_9PORP</name>
<evidence type="ECO:0000313" key="3">
    <source>
        <dbReference type="Proteomes" id="UP000245462"/>
    </source>
</evidence>
<keyword evidence="3" id="KW-1185">Reference proteome</keyword>
<evidence type="ECO:0000313" key="2">
    <source>
        <dbReference type="EMBL" id="PVZ14024.1"/>
    </source>
</evidence>
<proteinExistence type="predicted"/>
<feature type="transmembrane region" description="Helical" evidence="1">
    <location>
        <begin position="12"/>
        <end position="32"/>
    </location>
</feature>
<keyword evidence="1" id="KW-0472">Membrane</keyword>
<reference evidence="2 3" key="1">
    <citation type="submission" date="2018-04" db="EMBL/GenBank/DDBJ databases">
        <title>Genomic Encyclopedia of Type Strains, Phase IV (KMG-IV): sequencing the most valuable type-strain genomes for metagenomic binning, comparative biology and taxonomic classification.</title>
        <authorList>
            <person name="Goeker M."/>
        </authorList>
    </citation>
    <scope>NUCLEOTIDE SEQUENCE [LARGE SCALE GENOMIC DNA]</scope>
    <source>
        <strain evidence="2 3">DSM 28520</strain>
    </source>
</reference>
<comment type="caution">
    <text evidence="2">The sequence shown here is derived from an EMBL/GenBank/DDBJ whole genome shotgun (WGS) entry which is preliminary data.</text>
</comment>
<dbReference type="OrthoDB" id="9808473at2"/>
<gene>
    <name evidence="2" type="ORF">C7382_10266</name>
</gene>
<keyword evidence="1" id="KW-1133">Transmembrane helix</keyword>
<keyword evidence="1" id="KW-0812">Transmembrane</keyword>
<dbReference type="Pfam" id="PF11306">
    <property type="entry name" value="DUF3108"/>
    <property type="match status" value="1"/>
</dbReference>